<dbReference type="PANTHER" id="PTHR46293">
    <property type="entry name" value="E3 UBIQUITIN PROTEIN LIGASE DRIP1"/>
    <property type="match status" value="1"/>
</dbReference>
<dbReference type="GO" id="GO:0008270">
    <property type="term" value="F:zinc ion binding"/>
    <property type="evidence" value="ECO:0007669"/>
    <property type="project" value="UniProtKB-KW"/>
</dbReference>
<organism evidence="7 8">
    <name type="scientific">Miscanthus lutarioriparius</name>
    <dbReference type="NCBI Taxonomy" id="422564"/>
    <lineage>
        <taxon>Eukaryota</taxon>
        <taxon>Viridiplantae</taxon>
        <taxon>Streptophyta</taxon>
        <taxon>Embryophyta</taxon>
        <taxon>Tracheophyta</taxon>
        <taxon>Spermatophyta</taxon>
        <taxon>Magnoliopsida</taxon>
        <taxon>Liliopsida</taxon>
        <taxon>Poales</taxon>
        <taxon>Poaceae</taxon>
        <taxon>PACMAD clade</taxon>
        <taxon>Panicoideae</taxon>
        <taxon>Andropogonodae</taxon>
        <taxon>Andropogoneae</taxon>
        <taxon>Saccharinae</taxon>
        <taxon>Miscanthus</taxon>
    </lineage>
</organism>
<protein>
    <recommendedName>
        <fullName evidence="6">RING-type domain-containing protein</fullName>
    </recommendedName>
</protein>
<reference evidence="7" key="1">
    <citation type="submission" date="2020-10" db="EMBL/GenBank/DDBJ databases">
        <authorList>
            <person name="Han B."/>
            <person name="Lu T."/>
            <person name="Zhao Q."/>
            <person name="Huang X."/>
            <person name="Zhao Y."/>
        </authorList>
    </citation>
    <scope>NUCLEOTIDE SEQUENCE</scope>
</reference>
<dbReference type="OrthoDB" id="1305878at2759"/>
<dbReference type="Gene3D" id="3.10.20.90">
    <property type="entry name" value="Phosphatidylinositol 3-kinase Catalytic Subunit, Chain A, domain 1"/>
    <property type="match status" value="1"/>
</dbReference>
<dbReference type="Pfam" id="PF13923">
    <property type="entry name" value="zf-C3HC4_2"/>
    <property type="match status" value="1"/>
</dbReference>
<dbReference type="Proteomes" id="UP000604825">
    <property type="component" value="Unassembled WGS sequence"/>
</dbReference>
<dbReference type="GO" id="GO:0004842">
    <property type="term" value="F:ubiquitin-protein transferase activity"/>
    <property type="evidence" value="ECO:0007669"/>
    <property type="project" value="InterPro"/>
</dbReference>
<gene>
    <name evidence="7" type="ORF">NCGR_LOCUS9883</name>
</gene>
<evidence type="ECO:0000313" key="7">
    <source>
        <dbReference type="EMBL" id="CAD6214470.1"/>
    </source>
</evidence>
<evidence type="ECO:0000256" key="4">
    <source>
        <dbReference type="PROSITE-ProRule" id="PRU00175"/>
    </source>
</evidence>
<evidence type="ECO:0000256" key="5">
    <source>
        <dbReference type="SAM" id="MobiDB-lite"/>
    </source>
</evidence>
<accession>A0A811MYE6</accession>
<evidence type="ECO:0000256" key="2">
    <source>
        <dbReference type="ARBA" id="ARBA00022771"/>
    </source>
</evidence>
<feature type="compositionally biased region" description="Basic and acidic residues" evidence="5">
    <location>
        <begin position="157"/>
        <end position="168"/>
    </location>
</feature>
<keyword evidence="8" id="KW-1185">Reference proteome</keyword>
<feature type="compositionally biased region" description="Basic and acidic residues" evidence="5">
    <location>
        <begin position="284"/>
        <end position="298"/>
    </location>
</feature>
<keyword evidence="2 4" id="KW-0863">Zinc-finger</keyword>
<dbReference type="SMART" id="SM00184">
    <property type="entry name" value="RING"/>
    <property type="match status" value="1"/>
</dbReference>
<evidence type="ECO:0000259" key="6">
    <source>
        <dbReference type="PROSITE" id="PS50089"/>
    </source>
</evidence>
<proteinExistence type="predicted"/>
<keyword evidence="1" id="KW-0479">Metal-binding</keyword>
<dbReference type="SUPFAM" id="SSF57850">
    <property type="entry name" value="RING/U-box"/>
    <property type="match status" value="1"/>
</dbReference>
<dbReference type="Gene3D" id="3.30.40.10">
    <property type="entry name" value="Zinc/RING finger domain, C3HC4 (zinc finger)"/>
    <property type="match status" value="1"/>
</dbReference>
<dbReference type="InterPro" id="IPR044807">
    <property type="entry name" value="DRIP1-like"/>
</dbReference>
<dbReference type="PROSITE" id="PS00518">
    <property type="entry name" value="ZF_RING_1"/>
    <property type="match status" value="1"/>
</dbReference>
<dbReference type="InterPro" id="IPR013083">
    <property type="entry name" value="Znf_RING/FYVE/PHD"/>
</dbReference>
<comment type="caution">
    <text evidence="7">The sequence shown here is derived from an EMBL/GenBank/DDBJ whole genome shotgun (WGS) entry which is preliminary data.</text>
</comment>
<feature type="compositionally biased region" description="Basic and acidic residues" evidence="5">
    <location>
        <begin position="253"/>
        <end position="275"/>
    </location>
</feature>
<feature type="compositionally biased region" description="Polar residues" evidence="5">
    <location>
        <begin position="314"/>
        <end position="324"/>
    </location>
</feature>
<dbReference type="InterPro" id="IPR001841">
    <property type="entry name" value="Znf_RING"/>
</dbReference>
<keyword evidence="3" id="KW-0862">Zinc</keyword>
<evidence type="ECO:0000256" key="3">
    <source>
        <dbReference type="ARBA" id="ARBA00022833"/>
    </source>
</evidence>
<dbReference type="InterPro" id="IPR017907">
    <property type="entry name" value="Znf_RING_CS"/>
</dbReference>
<name>A0A811MYE6_9POAL</name>
<dbReference type="EMBL" id="CAJGYO010000002">
    <property type="protein sequence ID" value="CAD6214470.1"/>
    <property type="molecule type" value="Genomic_DNA"/>
</dbReference>
<dbReference type="PROSITE" id="PS50089">
    <property type="entry name" value="ZF_RING_2"/>
    <property type="match status" value="1"/>
</dbReference>
<feature type="domain" description="RING-type" evidence="6">
    <location>
        <begin position="21"/>
        <end position="62"/>
    </location>
</feature>
<feature type="compositionally biased region" description="Polar residues" evidence="5">
    <location>
        <begin position="169"/>
        <end position="184"/>
    </location>
</feature>
<evidence type="ECO:0000256" key="1">
    <source>
        <dbReference type="ARBA" id="ARBA00022723"/>
    </source>
</evidence>
<feature type="compositionally biased region" description="Basic and acidic residues" evidence="5">
    <location>
        <begin position="224"/>
        <end position="240"/>
    </location>
</feature>
<dbReference type="CDD" id="cd16525">
    <property type="entry name" value="RING-HC_PCGF"/>
    <property type="match status" value="1"/>
</dbReference>
<evidence type="ECO:0000313" key="8">
    <source>
        <dbReference type="Proteomes" id="UP000604825"/>
    </source>
</evidence>
<sequence length="456" mass="50559">MGTARGLARVRREALAACMTCPLCRGLLREATAITLCLHTFCRECIMEKINDVEVDCCPVCDIDLGCDPEEKLRPDHNLQYIRNKVFPIKKINVDAPKAVTTLPAKRKQRSLSSLVVDTPRVVKRTGLTGKRTKAKRRAAASRATSPVNNGAMKLPTKSENRDQKTEKSSASQCTKVATTANETENQDQKKTRKTLAKQSTRAATPANKKQRNTDVEVSSKASSENRKNGKTADKDELRKSSKVPRPTPKIHAVNEEQIKERESELPTRKGEADNKVVIPGTSVREHSNNSNLKEKNDGSSPESSPLKDKTTTADDSYQGSLGSASDLHDPITTPVWFSLISLPNQKEDPQLPQLSKTYMRIKDSSLQISSVQRYIMKKLDLANENEVEIICHGEPICPSSTLHGLMELWHRRQSTEPVEALVGTPANEFVMVLGYRRRHRPNSVPSTVAVPPEPS</sequence>
<dbReference type="PANTHER" id="PTHR46293:SF17">
    <property type="entry name" value="RING-TYPE DOMAIN-CONTAINING PROTEIN"/>
    <property type="match status" value="1"/>
</dbReference>
<dbReference type="AlphaFoldDB" id="A0A811MYE6"/>
<feature type="region of interest" description="Disordered" evidence="5">
    <location>
        <begin position="123"/>
        <end position="327"/>
    </location>
</feature>
<feature type="compositionally biased region" description="Basic residues" evidence="5">
    <location>
        <begin position="131"/>
        <end position="140"/>
    </location>
</feature>